<keyword evidence="5" id="KW-1185">Reference proteome</keyword>
<gene>
    <name evidence="4" type="ORF">NMN56_015845</name>
</gene>
<comment type="caution">
    <text evidence="4">The sequence shown here is derived from an EMBL/GenBank/DDBJ whole genome shotgun (WGS) entry which is preliminary data.</text>
</comment>
<dbReference type="PANTHER" id="PTHR35526">
    <property type="entry name" value="ANTI-SIGMA-F FACTOR RSBW-RELATED"/>
    <property type="match status" value="1"/>
</dbReference>
<dbReference type="InterPro" id="IPR036890">
    <property type="entry name" value="HATPase_C_sf"/>
</dbReference>
<dbReference type="RefSeq" id="WP_274039632.1">
    <property type="nucleotide sequence ID" value="NZ_JANCPR020000014.1"/>
</dbReference>
<reference evidence="4 5" key="1">
    <citation type="submission" date="2023-05" db="EMBL/GenBank/DDBJ databases">
        <title>Streptantibioticus silvisoli sp. nov., acidotolerant actinomycetes 1 from pine litter.</title>
        <authorList>
            <person name="Swiecimska M."/>
            <person name="Golinska P."/>
            <person name="Sangal V."/>
            <person name="Wachnowicz B."/>
            <person name="Goodfellow M."/>
        </authorList>
    </citation>
    <scope>NUCLEOTIDE SEQUENCE [LARGE SCALE GENOMIC DNA]</scope>
    <source>
        <strain evidence="4 5">DSM 42109</strain>
    </source>
</reference>
<dbReference type="InterPro" id="IPR003594">
    <property type="entry name" value="HATPase_dom"/>
</dbReference>
<keyword evidence="1" id="KW-0418">Kinase</keyword>
<sequence length="169" mass="17854">MGNAEATSSSQPPSPDHEFTMHFPASPQGASLARRLAASRLREWGYSTDVPALLIGELVANAVEHCHSPEGQFRLRVTATAALLIEVSDVCGTHLPALQQPSEDAESGRGILLVDVLAGEWGTRVDAAPREGKDAAPREGKTVWCTCALSAAPYGTAPERRVRDGNQGG</sequence>
<dbReference type="EMBL" id="JANCPR020000014">
    <property type="protein sequence ID" value="MDJ1133409.1"/>
    <property type="molecule type" value="Genomic_DNA"/>
</dbReference>
<evidence type="ECO:0000313" key="4">
    <source>
        <dbReference type="EMBL" id="MDJ1133409.1"/>
    </source>
</evidence>
<feature type="region of interest" description="Disordered" evidence="2">
    <location>
        <begin position="1"/>
        <end position="25"/>
    </location>
</feature>
<dbReference type="GO" id="GO:0005524">
    <property type="term" value="F:ATP binding"/>
    <property type="evidence" value="ECO:0007669"/>
    <property type="project" value="UniProtKB-KW"/>
</dbReference>
<keyword evidence="4" id="KW-0547">Nucleotide-binding</keyword>
<protein>
    <submittedName>
        <fullName evidence="4">ATP-binding protein</fullName>
    </submittedName>
</protein>
<accession>A0ABT6ZWH6</accession>
<feature type="compositionally biased region" description="Polar residues" evidence="2">
    <location>
        <begin position="1"/>
        <end position="11"/>
    </location>
</feature>
<name>A0ABT6ZWH6_9ACTN</name>
<evidence type="ECO:0000259" key="3">
    <source>
        <dbReference type="Pfam" id="PF13581"/>
    </source>
</evidence>
<proteinExistence type="predicted"/>
<dbReference type="Gene3D" id="3.30.565.10">
    <property type="entry name" value="Histidine kinase-like ATPase, C-terminal domain"/>
    <property type="match status" value="1"/>
</dbReference>
<keyword evidence="1" id="KW-0723">Serine/threonine-protein kinase</keyword>
<dbReference type="InterPro" id="IPR050267">
    <property type="entry name" value="Anti-sigma-factor_SerPK"/>
</dbReference>
<dbReference type="Pfam" id="PF13581">
    <property type="entry name" value="HATPase_c_2"/>
    <property type="match status" value="1"/>
</dbReference>
<feature type="domain" description="Histidine kinase/HSP90-like ATPase" evidence="3">
    <location>
        <begin position="23"/>
        <end position="119"/>
    </location>
</feature>
<dbReference type="Proteomes" id="UP001214441">
    <property type="component" value="Unassembled WGS sequence"/>
</dbReference>
<dbReference type="CDD" id="cd16936">
    <property type="entry name" value="HATPase_RsbW-like"/>
    <property type="match status" value="1"/>
</dbReference>
<organism evidence="4 5">
    <name type="scientific">Streptomyces iconiensis</name>
    <dbReference type="NCBI Taxonomy" id="1384038"/>
    <lineage>
        <taxon>Bacteria</taxon>
        <taxon>Bacillati</taxon>
        <taxon>Actinomycetota</taxon>
        <taxon>Actinomycetes</taxon>
        <taxon>Kitasatosporales</taxon>
        <taxon>Streptomycetaceae</taxon>
        <taxon>Streptomyces</taxon>
    </lineage>
</organism>
<evidence type="ECO:0000256" key="2">
    <source>
        <dbReference type="SAM" id="MobiDB-lite"/>
    </source>
</evidence>
<keyword evidence="4" id="KW-0067">ATP-binding</keyword>
<keyword evidence="1" id="KW-0808">Transferase</keyword>
<dbReference type="PANTHER" id="PTHR35526:SF3">
    <property type="entry name" value="ANTI-SIGMA-F FACTOR RSBW"/>
    <property type="match status" value="1"/>
</dbReference>
<evidence type="ECO:0000313" key="5">
    <source>
        <dbReference type="Proteomes" id="UP001214441"/>
    </source>
</evidence>
<evidence type="ECO:0000256" key="1">
    <source>
        <dbReference type="ARBA" id="ARBA00022527"/>
    </source>
</evidence>